<dbReference type="Proteomes" id="UP000186914">
    <property type="component" value="Unassembled WGS sequence"/>
</dbReference>
<dbReference type="AlphaFoldDB" id="A0A1N6USU2"/>
<evidence type="ECO:0000313" key="3">
    <source>
        <dbReference type="Proteomes" id="UP000186914"/>
    </source>
</evidence>
<sequence>MHLQHHDDEYAVRNPADLATVRQTPDGQWIAEDATGRSAHGSTPATAIAALRR</sequence>
<proteinExistence type="predicted"/>
<evidence type="ECO:0000256" key="1">
    <source>
        <dbReference type="SAM" id="MobiDB-lite"/>
    </source>
</evidence>
<name>A0A1N6USU2_9EURY</name>
<dbReference type="EMBL" id="FTNO01000001">
    <property type="protein sequence ID" value="SIQ68649.1"/>
    <property type="molecule type" value="Genomic_DNA"/>
</dbReference>
<gene>
    <name evidence="2" type="ORF">SAMN05421858_0081</name>
</gene>
<keyword evidence="3" id="KW-1185">Reference proteome</keyword>
<protein>
    <submittedName>
        <fullName evidence="2">Uncharacterized protein</fullName>
    </submittedName>
</protein>
<dbReference type="RefSeq" id="WP_175609597.1">
    <property type="nucleotide sequence ID" value="NZ_FTNO01000001.1"/>
</dbReference>
<dbReference type="OrthoDB" id="379533at2157"/>
<accession>A0A1N6USU2</accession>
<evidence type="ECO:0000313" key="2">
    <source>
        <dbReference type="EMBL" id="SIQ68649.1"/>
    </source>
</evidence>
<organism evidence="2 3">
    <name type="scientific">Haladaptatus litoreus</name>
    <dbReference type="NCBI Taxonomy" id="553468"/>
    <lineage>
        <taxon>Archaea</taxon>
        <taxon>Methanobacteriati</taxon>
        <taxon>Methanobacteriota</taxon>
        <taxon>Stenosarchaea group</taxon>
        <taxon>Halobacteria</taxon>
        <taxon>Halobacteriales</taxon>
        <taxon>Haladaptataceae</taxon>
        <taxon>Haladaptatus</taxon>
    </lineage>
</organism>
<feature type="region of interest" description="Disordered" evidence="1">
    <location>
        <begin position="33"/>
        <end position="53"/>
    </location>
</feature>
<reference evidence="3" key="1">
    <citation type="submission" date="2017-01" db="EMBL/GenBank/DDBJ databases">
        <authorList>
            <person name="Varghese N."/>
            <person name="Submissions S."/>
        </authorList>
    </citation>
    <scope>NUCLEOTIDE SEQUENCE [LARGE SCALE GENOMIC DNA]</scope>
    <source>
        <strain evidence="3">CGMCC 1.7737</strain>
    </source>
</reference>